<organism evidence="2 3">
    <name type="scientific">Lupinus albus</name>
    <name type="common">White lupine</name>
    <name type="synonym">Lupinus termis</name>
    <dbReference type="NCBI Taxonomy" id="3870"/>
    <lineage>
        <taxon>Eukaryota</taxon>
        <taxon>Viridiplantae</taxon>
        <taxon>Streptophyta</taxon>
        <taxon>Embryophyta</taxon>
        <taxon>Tracheophyta</taxon>
        <taxon>Spermatophyta</taxon>
        <taxon>Magnoliopsida</taxon>
        <taxon>eudicotyledons</taxon>
        <taxon>Gunneridae</taxon>
        <taxon>Pentapetalae</taxon>
        <taxon>rosids</taxon>
        <taxon>fabids</taxon>
        <taxon>Fabales</taxon>
        <taxon>Fabaceae</taxon>
        <taxon>Papilionoideae</taxon>
        <taxon>50 kb inversion clade</taxon>
        <taxon>genistoids sensu lato</taxon>
        <taxon>core genistoids</taxon>
        <taxon>Genisteae</taxon>
        <taxon>Lupinus</taxon>
    </lineage>
</organism>
<evidence type="ECO:0000256" key="1">
    <source>
        <dbReference type="SAM" id="Phobius"/>
    </source>
</evidence>
<keyword evidence="3" id="KW-1185">Reference proteome</keyword>
<dbReference type="AlphaFoldDB" id="A0A6A4NMP4"/>
<proteinExistence type="predicted"/>
<keyword evidence="1" id="KW-0812">Transmembrane</keyword>
<keyword evidence="1" id="KW-0472">Membrane</keyword>
<dbReference type="EMBL" id="WOCE01000022">
    <property type="protein sequence ID" value="KAE9588659.1"/>
    <property type="molecule type" value="Genomic_DNA"/>
</dbReference>
<sequence>MYTFKILIMLLLFIMVVGCLVPFYFYRTHEYEKAFLMVMQICGMLICLPD</sequence>
<dbReference type="PROSITE" id="PS51257">
    <property type="entry name" value="PROKAR_LIPOPROTEIN"/>
    <property type="match status" value="1"/>
</dbReference>
<name>A0A6A4NMP4_LUPAL</name>
<keyword evidence="1" id="KW-1133">Transmembrane helix</keyword>
<feature type="transmembrane region" description="Helical" evidence="1">
    <location>
        <begin position="6"/>
        <end position="26"/>
    </location>
</feature>
<dbReference type="Proteomes" id="UP000447434">
    <property type="component" value="Chromosome 22"/>
</dbReference>
<gene>
    <name evidence="2" type="ORF">Lalb_Chr22g0357691</name>
</gene>
<evidence type="ECO:0000313" key="2">
    <source>
        <dbReference type="EMBL" id="KAE9588659.1"/>
    </source>
</evidence>
<comment type="caution">
    <text evidence="2">The sequence shown here is derived from an EMBL/GenBank/DDBJ whole genome shotgun (WGS) entry which is preliminary data.</text>
</comment>
<evidence type="ECO:0000313" key="3">
    <source>
        <dbReference type="Proteomes" id="UP000447434"/>
    </source>
</evidence>
<accession>A0A6A4NMP4</accession>
<reference evidence="3" key="1">
    <citation type="journal article" date="2020" name="Nat. Commun.">
        <title>Genome sequence of the cluster root forming white lupin.</title>
        <authorList>
            <person name="Hufnagel B."/>
            <person name="Marques A."/>
            <person name="Soriano A."/>
            <person name="Marques L."/>
            <person name="Divol F."/>
            <person name="Doumas P."/>
            <person name="Sallet E."/>
            <person name="Mancinotti D."/>
            <person name="Carrere S."/>
            <person name="Marande W."/>
            <person name="Arribat S."/>
            <person name="Keller J."/>
            <person name="Huneau C."/>
            <person name="Blein T."/>
            <person name="Aime D."/>
            <person name="Laguerre M."/>
            <person name="Taylor J."/>
            <person name="Schubert V."/>
            <person name="Nelson M."/>
            <person name="Geu-Flores F."/>
            <person name="Crespi M."/>
            <person name="Gallardo-Guerrero K."/>
            <person name="Delaux P.-M."/>
            <person name="Salse J."/>
            <person name="Berges H."/>
            <person name="Guyot R."/>
            <person name="Gouzy J."/>
            <person name="Peret B."/>
        </authorList>
    </citation>
    <scope>NUCLEOTIDE SEQUENCE [LARGE SCALE GENOMIC DNA]</scope>
    <source>
        <strain evidence="3">cv. Amiga</strain>
    </source>
</reference>
<protein>
    <submittedName>
        <fullName evidence="2">Uncharacterized protein</fullName>
    </submittedName>
</protein>